<keyword evidence="1 4" id="KW-0489">Methyltransferase</keyword>
<evidence type="ECO:0000256" key="1">
    <source>
        <dbReference type="ARBA" id="ARBA00022603"/>
    </source>
</evidence>
<dbReference type="PANTHER" id="PTHR43861:SF1">
    <property type="entry name" value="TRANS-ACONITATE 2-METHYLTRANSFERASE"/>
    <property type="match status" value="1"/>
</dbReference>
<dbReference type="CDD" id="cd02440">
    <property type="entry name" value="AdoMet_MTases"/>
    <property type="match status" value="1"/>
</dbReference>
<dbReference type="GO" id="GO:0008168">
    <property type="term" value="F:methyltransferase activity"/>
    <property type="evidence" value="ECO:0007669"/>
    <property type="project" value="UniProtKB-KW"/>
</dbReference>
<dbReference type="SUPFAM" id="SSF53335">
    <property type="entry name" value="S-adenosyl-L-methionine-dependent methyltransferases"/>
    <property type="match status" value="1"/>
</dbReference>
<dbReference type="AlphaFoldDB" id="A0AAU8DNG5"/>
<dbReference type="Gene3D" id="3.40.50.150">
    <property type="entry name" value="Vaccinia Virus protein VP39"/>
    <property type="match status" value="1"/>
</dbReference>
<dbReference type="RefSeq" id="WP_353648820.1">
    <property type="nucleotide sequence ID" value="NZ_CP159218.1"/>
</dbReference>
<evidence type="ECO:0000256" key="2">
    <source>
        <dbReference type="ARBA" id="ARBA00022679"/>
    </source>
</evidence>
<evidence type="ECO:0000313" key="4">
    <source>
        <dbReference type="EMBL" id="XCG63205.1"/>
    </source>
</evidence>
<evidence type="ECO:0000259" key="3">
    <source>
        <dbReference type="Pfam" id="PF13649"/>
    </source>
</evidence>
<gene>
    <name evidence="4" type="ORF">ABLG96_18675</name>
</gene>
<name>A0AAU8DNG5_9ACTN</name>
<organism evidence="4">
    <name type="scientific">Nakamurella sp. A5-74</name>
    <dbReference type="NCBI Taxonomy" id="3158264"/>
    <lineage>
        <taxon>Bacteria</taxon>
        <taxon>Bacillati</taxon>
        <taxon>Actinomycetota</taxon>
        <taxon>Actinomycetes</taxon>
        <taxon>Nakamurellales</taxon>
        <taxon>Nakamurellaceae</taxon>
        <taxon>Nakamurella</taxon>
    </lineage>
</organism>
<protein>
    <submittedName>
        <fullName evidence="4">Class I SAM-dependent methyltransferase</fullName>
        <ecNumber evidence="4">2.1.-.-</ecNumber>
    </submittedName>
</protein>
<dbReference type="EMBL" id="CP159218">
    <property type="protein sequence ID" value="XCG63205.1"/>
    <property type="molecule type" value="Genomic_DNA"/>
</dbReference>
<keyword evidence="2 4" id="KW-0808">Transferase</keyword>
<accession>A0AAU8DNG5</accession>
<sequence length="247" mass="27170">MPDPIFAHPRLARIYDTFDGPRDDLDAYLAIADELEARRIVDLGCGTGCLPLLLTATGREVIAVDPAGASLDVARAKPAADTVTWIDGSSSAIPADAAADLVFMTGNAAQAVLADDEWAALLRDVRDALGPGGFFVFESRRPERRAWEEWAVQTDPVRAEVPGVGLVEQRREVTAVDLPFVSFRHSYRFPAEDPADDDTELTSDSTLRFRSRDELTASLEAEGFIVHDIREAPDRLGREFVYLVRRT</sequence>
<dbReference type="PANTHER" id="PTHR43861">
    <property type="entry name" value="TRANS-ACONITATE 2-METHYLTRANSFERASE-RELATED"/>
    <property type="match status" value="1"/>
</dbReference>
<feature type="domain" description="Methyltransferase" evidence="3">
    <location>
        <begin position="40"/>
        <end position="133"/>
    </location>
</feature>
<reference evidence="4" key="1">
    <citation type="submission" date="2024-05" db="EMBL/GenBank/DDBJ databases">
        <authorList>
            <person name="Cai S.Y."/>
            <person name="Jin L.M."/>
            <person name="Li H.R."/>
        </authorList>
    </citation>
    <scope>NUCLEOTIDE SEQUENCE</scope>
    <source>
        <strain evidence="4">A5-74</strain>
    </source>
</reference>
<dbReference type="GO" id="GO:0032259">
    <property type="term" value="P:methylation"/>
    <property type="evidence" value="ECO:0007669"/>
    <property type="project" value="UniProtKB-KW"/>
</dbReference>
<dbReference type="Pfam" id="PF13649">
    <property type="entry name" value="Methyltransf_25"/>
    <property type="match status" value="1"/>
</dbReference>
<dbReference type="InterPro" id="IPR029063">
    <property type="entry name" value="SAM-dependent_MTases_sf"/>
</dbReference>
<dbReference type="InterPro" id="IPR041698">
    <property type="entry name" value="Methyltransf_25"/>
</dbReference>
<dbReference type="EC" id="2.1.-.-" evidence="4"/>
<proteinExistence type="predicted"/>